<protein>
    <recommendedName>
        <fullName evidence="2">Quinohemoprotein amine dehydrogenase alpha subunit haem binding domain-containing protein</fullName>
    </recommendedName>
</protein>
<accession>A0A3D5QCJ1</accession>
<dbReference type="GO" id="GO:0020037">
    <property type="term" value="F:heme binding"/>
    <property type="evidence" value="ECO:0007669"/>
    <property type="project" value="InterPro"/>
</dbReference>
<name>A0A3D5QCJ1_FLESI</name>
<gene>
    <name evidence="3" type="ORF">DHM44_04295</name>
</gene>
<feature type="domain" description="Quinohemoprotein amine dehydrogenase alpha subunit haem binding" evidence="2">
    <location>
        <begin position="24"/>
        <end position="59"/>
    </location>
</feature>
<dbReference type="Pfam" id="PF09098">
    <property type="entry name" value="Dehyd-heme_bind"/>
    <property type="match status" value="1"/>
</dbReference>
<dbReference type="Gene3D" id="1.10.760.10">
    <property type="entry name" value="Cytochrome c-like domain"/>
    <property type="match status" value="1"/>
</dbReference>
<dbReference type="GO" id="GO:0009055">
    <property type="term" value="F:electron transfer activity"/>
    <property type="evidence" value="ECO:0007669"/>
    <property type="project" value="InterPro"/>
</dbReference>
<evidence type="ECO:0000259" key="2">
    <source>
        <dbReference type="Pfam" id="PF09098"/>
    </source>
</evidence>
<dbReference type="InterPro" id="IPR036909">
    <property type="entry name" value="Cyt_c-like_dom_sf"/>
</dbReference>
<evidence type="ECO:0000313" key="4">
    <source>
        <dbReference type="Proteomes" id="UP000262325"/>
    </source>
</evidence>
<comment type="caution">
    <text evidence="3">The sequence shown here is derived from an EMBL/GenBank/DDBJ whole genome shotgun (WGS) entry which is preliminary data.</text>
</comment>
<organism evidence="3 4">
    <name type="scientific">Flexistipes sinusarabici</name>
    <dbReference type="NCBI Taxonomy" id="2352"/>
    <lineage>
        <taxon>Bacteria</taxon>
        <taxon>Pseudomonadati</taxon>
        <taxon>Deferribacterota</taxon>
        <taxon>Deferribacteres</taxon>
        <taxon>Deferribacterales</taxon>
        <taxon>Flexistipitaceae</taxon>
        <taxon>Flexistipes</taxon>
    </lineage>
</organism>
<dbReference type="Proteomes" id="UP000262325">
    <property type="component" value="Unassembled WGS sequence"/>
</dbReference>
<evidence type="ECO:0000256" key="1">
    <source>
        <dbReference type="SAM" id="SignalP"/>
    </source>
</evidence>
<dbReference type="InterPro" id="IPR015182">
    <property type="entry name" value="QH-AmDH_asu_heme-bd_dom"/>
</dbReference>
<feature type="signal peptide" evidence="1">
    <location>
        <begin position="1"/>
        <end position="23"/>
    </location>
</feature>
<reference evidence="3 4" key="1">
    <citation type="journal article" date="2018" name="Nat. Biotechnol.">
        <title>A standardized bacterial taxonomy based on genome phylogeny substantially revises the tree of life.</title>
        <authorList>
            <person name="Parks D.H."/>
            <person name="Chuvochina M."/>
            <person name="Waite D.W."/>
            <person name="Rinke C."/>
            <person name="Skarshewski A."/>
            <person name="Chaumeil P.A."/>
            <person name="Hugenholtz P."/>
        </authorList>
    </citation>
    <scope>NUCLEOTIDE SEQUENCE [LARGE SCALE GENOMIC DNA]</scope>
    <source>
        <strain evidence="3">UBA8672</strain>
    </source>
</reference>
<dbReference type="AlphaFoldDB" id="A0A3D5QCJ1"/>
<sequence length="87" mass="10568">MSRCRLVSFCLVFVNFFTLIGCADYEKNKVIEEHCGTCHSTERIYQKKRTKEEWRKLVHGMKMRGLKLTKEEEKRVFEELFQNYLKK</sequence>
<dbReference type="PROSITE" id="PS51257">
    <property type="entry name" value="PROKAR_LIPOPROTEIN"/>
    <property type="match status" value="1"/>
</dbReference>
<dbReference type="SUPFAM" id="SSF46626">
    <property type="entry name" value="Cytochrome c"/>
    <property type="match status" value="1"/>
</dbReference>
<proteinExistence type="predicted"/>
<keyword evidence="1" id="KW-0732">Signal</keyword>
<dbReference type="EMBL" id="DPPF01000087">
    <property type="protein sequence ID" value="HCW92882.1"/>
    <property type="molecule type" value="Genomic_DNA"/>
</dbReference>
<feature type="chain" id="PRO_5017553138" description="Quinohemoprotein amine dehydrogenase alpha subunit haem binding domain-containing protein" evidence="1">
    <location>
        <begin position="24"/>
        <end position="87"/>
    </location>
</feature>
<evidence type="ECO:0000313" key="3">
    <source>
        <dbReference type="EMBL" id="HCW92882.1"/>
    </source>
</evidence>